<protein>
    <submittedName>
        <fullName evidence="2">Uncharacterized protein</fullName>
    </submittedName>
</protein>
<comment type="caution">
    <text evidence="2">The sequence shown here is derived from an EMBL/GenBank/DDBJ whole genome shotgun (WGS) entry which is preliminary data.</text>
</comment>
<gene>
    <name evidence="2" type="ORF">NPIL_14311</name>
</gene>
<name>A0A8X6QLY5_NEPPI</name>
<feature type="compositionally biased region" description="Basic and acidic residues" evidence="1">
    <location>
        <begin position="67"/>
        <end position="76"/>
    </location>
</feature>
<organism evidence="2 3">
    <name type="scientific">Nephila pilipes</name>
    <name type="common">Giant wood spider</name>
    <name type="synonym">Nephila maculata</name>
    <dbReference type="NCBI Taxonomy" id="299642"/>
    <lineage>
        <taxon>Eukaryota</taxon>
        <taxon>Metazoa</taxon>
        <taxon>Ecdysozoa</taxon>
        <taxon>Arthropoda</taxon>
        <taxon>Chelicerata</taxon>
        <taxon>Arachnida</taxon>
        <taxon>Araneae</taxon>
        <taxon>Araneomorphae</taxon>
        <taxon>Entelegynae</taxon>
        <taxon>Araneoidea</taxon>
        <taxon>Nephilidae</taxon>
        <taxon>Nephila</taxon>
    </lineage>
</organism>
<evidence type="ECO:0000256" key="1">
    <source>
        <dbReference type="SAM" id="MobiDB-lite"/>
    </source>
</evidence>
<sequence>MTTYPHPPGFGTPSLRREGRVFKERREEGCLFTARRNAGKHDFKTACRLELALLATSPEESSTTPTGDRDQKERDPTPQIKGRRSKTRFEETARRLWDWEASIGTTN</sequence>
<feature type="region of interest" description="Disordered" evidence="1">
    <location>
        <begin position="1"/>
        <end position="20"/>
    </location>
</feature>
<feature type="region of interest" description="Disordered" evidence="1">
    <location>
        <begin position="55"/>
        <end position="89"/>
    </location>
</feature>
<evidence type="ECO:0000313" key="2">
    <source>
        <dbReference type="EMBL" id="GFU33732.1"/>
    </source>
</evidence>
<keyword evidence="3" id="KW-1185">Reference proteome</keyword>
<evidence type="ECO:0000313" key="3">
    <source>
        <dbReference type="Proteomes" id="UP000887013"/>
    </source>
</evidence>
<dbReference type="AlphaFoldDB" id="A0A8X6QLY5"/>
<feature type="compositionally biased region" description="Pro residues" evidence="1">
    <location>
        <begin position="1"/>
        <end position="10"/>
    </location>
</feature>
<dbReference type="Proteomes" id="UP000887013">
    <property type="component" value="Unassembled WGS sequence"/>
</dbReference>
<proteinExistence type="predicted"/>
<accession>A0A8X6QLY5</accession>
<feature type="compositionally biased region" description="Low complexity" evidence="1">
    <location>
        <begin position="56"/>
        <end position="66"/>
    </location>
</feature>
<dbReference type="EMBL" id="BMAW01130140">
    <property type="protein sequence ID" value="GFU33732.1"/>
    <property type="molecule type" value="Genomic_DNA"/>
</dbReference>
<reference evidence="2" key="1">
    <citation type="submission" date="2020-08" db="EMBL/GenBank/DDBJ databases">
        <title>Multicomponent nature underlies the extraordinary mechanical properties of spider dragline silk.</title>
        <authorList>
            <person name="Kono N."/>
            <person name="Nakamura H."/>
            <person name="Mori M."/>
            <person name="Yoshida Y."/>
            <person name="Ohtoshi R."/>
            <person name="Malay A.D."/>
            <person name="Moran D.A.P."/>
            <person name="Tomita M."/>
            <person name="Numata K."/>
            <person name="Arakawa K."/>
        </authorList>
    </citation>
    <scope>NUCLEOTIDE SEQUENCE</scope>
</reference>